<reference evidence="2" key="1">
    <citation type="submission" date="2014-12" db="EMBL/GenBank/DDBJ databases">
        <title>Insight into the proteome of Arion vulgaris.</title>
        <authorList>
            <person name="Aradska J."/>
            <person name="Bulat T."/>
            <person name="Smidak R."/>
            <person name="Sarate P."/>
            <person name="Gangsoo J."/>
            <person name="Sialana F."/>
            <person name="Bilban M."/>
            <person name="Lubec G."/>
        </authorList>
    </citation>
    <scope>NUCLEOTIDE SEQUENCE</scope>
    <source>
        <tissue evidence="2">Skin</tissue>
    </source>
</reference>
<dbReference type="AlphaFoldDB" id="A0A0B7B2A0"/>
<dbReference type="EMBL" id="HACG01040102">
    <property type="protein sequence ID" value="CEK86967.1"/>
    <property type="molecule type" value="Transcribed_RNA"/>
</dbReference>
<name>A0A0B7B2A0_9EUPU</name>
<sequence>MYGTSSHTNKCPAIECDWSVKTIVCYAEGGCHRFPNTSLRIELSVELGMLVRGLNSGVDVGESGVMSMCDEGVDALRMS</sequence>
<gene>
    <name evidence="2" type="primary">ORF156616</name>
    <name evidence="1" type="synonym">ORF156612</name>
</gene>
<evidence type="ECO:0000313" key="2">
    <source>
        <dbReference type="EMBL" id="CEK86967.1"/>
    </source>
</evidence>
<protein>
    <submittedName>
        <fullName evidence="2">Uncharacterized protein</fullName>
    </submittedName>
</protein>
<accession>A0A0B7B2A0</accession>
<dbReference type="EMBL" id="HACG01040101">
    <property type="protein sequence ID" value="CEK86966.1"/>
    <property type="molecule type" value="Transcribed_RNA"/>
</dbReference>
<evidence type="ECO:0000313" key="1">
    <source>
        <dbReference type="EMBL" id="CEK86966.1"/>
    </source>
</evidence>
<organism evidence="2">
    <name type="scientific">Arion vulgaris</name>
    <dbReference type="NCBI Taxonomy" id="1028688"/>
    <lineage>
        <taxon>Eukaryota</taxon>
        <taxon>Metazoa</taxon>
        <taxon>Spiralia</taxon>
        <taxon>Lophotrochozoa</taxon>
        <taxon>Mollusca</taxon>
        <taxon>Gastropoda</taxon>
        <taxon>Heterobranchia</taxon>
        <taxon>Euthyneura</taxon>
        <taxon>Panpulmonata</taxon>
        <taxon>Eupulmonata</taxon>
        <taxon>Stylommatophora</taxon>
        <taxon>Helicina</taxon>
        <taxon>Arionoidea</taxon>
        <taxon>Arionidae</taxon>
        <taxon>Arion</taxon>
    </lineage>
</organism>
<proteinExistence type="predicted"/>